<dbReference type="PANTHER" id="PTHR14885:SF1">
    <property type="entry name" value="CILIA- AND FLAGELLA-ASSOCIATED PROTEIN 43"/>
    <property type="match status" value="1"/>
</dbReference>
<feature type="coiled-coil region" evidence="10">
    <location>
        <begin position="428"/>
        <end position="459"/>
    </location>
</feature>
<evidence type="ECO:0000256" key="9">
    <source>
        <dbReference type="ARBA" id="ARBA00023662"/>
    </source>
</evidence>
<dbReference type="GO" id="GO:0005930">
    <property type="term" value="C:axoneme"/>
    <property type="evidence" value="ECO:0007669"/>
    <property type="project" value="UniProtKB-SubCell"/>
</dbReference>
<dbReference type="Proteomes" id="UP000053875">
    <property type="component" value="Unassembled WGS sequence"/>
</dbReference>
<feature type="coiled-coil region" evidence="10">
    <location>
        <begin position="493"/>
        <end position="545"/>
    </location>
</feature>
<keyword evidence="7" id="KW-0966">Cell projection</keyword>
<keyword evidence="2" id="KW-0963">Cytoplasm</keyword>
<dbReference type="EMBL" id="KL217222">
    <property type="protein sequence ID" value="KFV74684.1"/>
    <property type="molecule type" value="Genomic_DNA"/>
</dbReference>
<organism evidence="12 13">
    <name type="scientific">Dryobates pubescens</name>
    <name type="common">Downy woodpecker</name>
    <name type="synonym">Picoides pubescens</name>
    <dbReference type="NCBI Taxonomy" id="118200"/>
    <lineage>
        <taxon>Eukaryota</taxon>
        <taxon>Metazoa</taxon>
        <taxon>Chordata</taxon>
        <taxon>Craniata</taxon>
        <taxon>Vertebrata</taxon>
        <taxon>Euteleostomi</taxon>
        <taxon>Archelosauria</taxon>
        <taxon>Archosauria</taxon>
        <taxon>Dinosauria</taxon>
        <taxon>Saurischia</taxon>
        <taxon>Theropoda</taxon>
        <taxon>Coelurosauria</taxon>
        <taxon>Aves</taxon>
        <taxon>Neognathae</taxon>
        <taxon>Neoaves</taxon>
        <taxon>Telluraves</taxon>
        <taxon>Coraciimorphae</taxon>
        <taxon>Piciformes</taxon>
        <taxon>Picidae</taxon>
        <taxon>Dryobates</taxon>
    </lineage>
</organism>
<evidence type="ECO:0000313" key="12">
    <source>
        <dbReference type="EMBL" id="KFV74684.1"/>
    </source>
</evidence>
<evidence type="ECO:0000256" key="5">
    <source>
        <dbReference type="ARBA" id="ARBA00023054"/>
    </source>
</evidence>
<keyword evidence="6" id="KW-0206">Cytoskeleton</keyword>
<feature type="non-terminal residue" evidence="12">
    <location>
        <position position="1"/>
    </location>
</feature>
<keyword evidence="4" id="KW-0677">Repeat</keyword>
<keyword evidence="3" id="KW-0853">WD repeat</keyword>
<protein>
    <recommendedName>
        <fullName evidence="9">Cilia- and flagella-associated protein 43</fullName>
    </recommendedName>
</protein>
<dbReference type="Gene3D" id="2.130.10.10">
    <property type="entry name" value="YVTN repeat-like/Quinoprotein amine dehydrogenase"/>
    <property type="match status" value="1"/>
</dbReference>
<evidence type="ECO:0000256" key="1">
    <source>
        <dbReference type="ARBA" id="ARBA00004430"/>
    </source>
</evidence>
<dbReference type="Pfam" id="PF25828">
    <property type="entry name" value="CC_Cfap43"/>
    <property type="match status" value="1"/>
</dbReference>
<evidence type="ECO:0000256" key="2">
    <source>
        <dbReference type="ARBA" id="ARBA00022490"/>
    </source>
</evidence>
<gene>
    <name evidence="12" type="ORF">N307_08814</name>
</gene>
<dbReference type="STRING" id="118200.A0A093J6V0"/>
<dbReference type="InterPro" id="IPR015943">
    <property type="entry name" value="WD40/YVTN_repeat-like_dom_sf"/>
</dbReference>
<evidence type="ECO:0000313" key="13">
    <source>
        <dbReference type="Proteomes" id="UP000053875"/>
    </source>
</evidence>
<comment type="similarity">
    <text evidence="8">Belongs to the CFAP43 family.</text>
</comment>
<evidence type="ECO:0000256" key="10">
    <source>
        <dbReference type="SAM" id="Coils"/>
    </source>
</evidence>
<dbReference type="InterPro" id="IPR036322">
    <property type="entry name" value="WD40_repeat_dom_sf"/>
</dbReference>
<evidence type="ECO:0000256" key="4">
    <source>
        <dbReference type="ARBA" id="ARBA00022737"/>
    </source>
</evidence>
<feature type="region of interest" description="Disordered" evidence="11">
    <location>
        <begin position="284"/>
        <end position="303"/>
    </location>
</feature>
<proteinExistence type="inferred from homology"/>
<dbReference type="PANTHER" id="PTHR14885">
    <property type="entry name" value="CILIA- AND FLAGELLA-ASSOCIATED PROTEIN 43-RELATED"/>
    <property type="match status" value="1"/>
</dbReference>
<evidence type="ECO:0000256" key="8">
    <source>
        <dbReference type="ARBA" id="ARBA00023605"/>
    </source>
</evidence>
<feature type="coiled-coil region" evidence="10">
    <location>
        <begin position="936"/>
        <end position="963"/>
    </location>
</feature>
<keyword evidence="5 10" id="KW-0175">Coiled coil</keyword>
<accession>A0A093J6V0</accession>
<name>A0A093J6V0_DRYPU</name>
<keyword evidence="13" id="KW-1185">Reference proteome</keyword>
<evidence type="ECO:0000256" key="6">
    <source>
        <dbReference type="ARBA" id="ARBA00023212"/>
    </source>
</evidence>
<dbReference type="SUPFAM" id="SSF50978">
    <property type="entry name" value="WD40 repeat-like"/>
    <property type="match status" value="1"/>
</dbReference>
<comment type="subcellular location">
    <subcellularLocation>
        <location evidence="1">Cytoplasm</location>
        <location evidence="1">Cytoskeleton</location>
        <location evidence="1">Cilium axoneme</location>
    </subcellularLocation>
</comment>
<reference evidence="12 13" key="1">
    <citation type="submission" date="2014-04" db="EMBL/GenBank/DDBJ databases">
        <title>Genome evolution of avian class.</title>
        <authorList>
            <person name="Zhang G."/>
            <person name="Li C."/>
        </authorList>
    </citation>
    <scope>NUCLEOTIDE SEQUENCE [LARGE SCALE GENOMIC DNA]</scope>
    <source>
        <strain evidence="12">BGI_N307</strain>
    </source>
</reference>
<sequence length="968" mass="113508">SGFLCLSPNSRWLASAAKDGVLFIYHTSTMDILAQKYCHSYQGGGIRSMVFSLDGNFILVNGESDGALVCLKWKKMKKIEAEEAAFHWKSLLAILNKSTLNENVVLKSMAEFTPESLPEEKFKVVEENGNISSLYSANTRDMTWIGQKIKKVLSQNKCYSKPEYSKIQKMMHENEQVPDIEKLQQQEFNLDMEEQKRLQAEADQEVARVRKEMEMETLANHYLQDVIKQECWDAMCVKGRVVKCFHMACEVKNYPLKKRSEEELKSLEKVLQLKKIETDDLKVQKKDPEMESETALSNEEGEKADKVMADDGTSYCLTGSLSSQYGGDTSVLYHQWDLHTREQKINQIVLLKDIIYKVKNAFNKEFDIVAQQKKQEIARVKERNIRIREILAQLDLQLEVWEPAFTDDEIPEQAFTVQDSEIKAEKYLSQQEREKAEMLANLEMERRRADTDNERLRALNDMMGGVLEVKKEDILKIDIPPPSFISKPERIWNDEEKEIFREYEEKVKELEEEKEKYRMVLKNKLKKLEASIQETTQNFDKAVCKLSERKVKLEMVIYQEELKIVNLIYALLLDEELDTRAAGLNNFLMKKEKEKDLQCDFTREFADVPEDLLDELIQLYKHRPRTPKRELLLDTANPYRDCSVSVEDYTEALTLLRKAMDELDSPEHMPDGLDQSVWERFCLARRNKIESEELVKWKMRTLSEMQAFLQSRMDDNDNITLEIEGIFQELTWLHKEKMKLHLNLTIQFLLKQGQVEIESTEIPDYRDAVLINKSVIEELNCAIMAQGEKKVASMVECKDFSKGIFQLEWEHKKMRMQIEDLNQKARDILTLNISKDRQLFLTELNYNSRIAHRISVMEQSLGIMDELHKKNVKRRQKRVKELEKRISLKNQANYELSLELKEMLASVSERRHISEAADTKYASEIAKQRYQEILKQKHLRGLVKEQEEQFEILQAEVQRLRSRTFPIL</sequence>
<evidence type="ECO:0000256" key="7">
    <source>
        <dbReference type="ARBA" id="ARBA00023273"/>
    </source>
</evidence>
<evidence type="ECO:0000256" key="11">
    <source>
        <dbReference type="SAM" id="MobiDB-lite"/>
    </source>
</evidence>
<feature type="non-terminal residue" evidence="12">
    <location>
        <position position="968"/>
    </location>
</feature>
<dbReference type="AlphaFoldDB" id="A0A093J6V0"/>
<feature type="coiled-coil region" evidence="10">
    <location>
        <begin position="183"/>
        <end position="212"/>
    </location>
</feature>
<dbReference type="GO" id="GO:0007288">
    <property type="term" value="P:sperm axoneme assembly"/>
    <property type="evidence" value="ECO:0007669"/>
    <property type="project" value="TreeGrafter"/>
</dbReference>
<evidence type="ECO:0000256" key="3">
    <source>
        <dbReference type="ARBA" id="ARBA00022574"/>
    </source>
</evidence>